<reference evidence="1 2" key="1">
    <citation type="submission" date="2020-06" db="EMBL/GenBank/DDBJ databases">
        <title>High-quality draft genome of sulfate reducer Desulfobacter latus type strain AcrS2 isolated from marine sediment.</title>
        <authorList>
            <person name="Hoppe M."/>
            <person name="Larsen C.K."/>
            <person name="Marshall I.P.G."/>
            <person name="Schramm A."/>
            <person name="Marietou A.G."/>
        </authorList>
    </citation>
    <scope>NUCLEOTIDE SEQUENCE [LARGE SCALE GENOMIC DNA]</scope>
    <source>
        <strain evidence="1 2">AcRS2</strain>
    </source>
</reference>
<dbReference type="AlphaFoldDB" id="A0A850TB96"/>
<dbReference type="PIRSF" id="PIRSF028744">
    <property type="entry name" value="Addict_mod_HI1419"/>
    <property type="match status" value="1"/>
</dbReference>
<sequence length="97" mass="11174">MKYEIEKTESFDKWLKKLRDRKAVLAITARLDRAKLGNFGDVELVGDGVSEMRIFLGPGYRLYFTIRDNKIIFMLCGGDKSTQQKDIKKAKEIAQTI</sequence>
<dbReference type="InterPro" id="IPR035093">
    <property type="entry name" value="RelE/ParE_toxin_dom_sf"/>
</dbReference>
<dbReference type="PANTHER" id="PTHR41791:SF1">
    <property type="entry name" value="SSL7039 PROTEIN"/>
    <property type="match status" value="1"/>
</dbReference>
<protein>
    <submittedName>
        <fullName evidence="1">Type II toxin-antitoxin system RelE/ParE family toxin</fullName>
    </submittedName>
</protein>
<dbReference type="InterPro" id="IPR014056">
    <property type="entry name" value="TypeIITA-like_toxin_pred"/>
</dbReference>
<dbReference type="EMBL" id="JACADJ010000143">
    <property type="protein sequence ID" value="NWH06922.1"/>
    <property type="molecule type" value="Genomic_DNA"/>
</dbReference>
<dbReference type="Pfam" id="PF05973">
    <property type="entry name" value="Gp49"/>
    <property type="match status" value="1"/>
</dbReference>
<evidence type="ECO:0000313" key="2">
    <source>
        <dbReference type="Proteomes" id="UP000553343"/>
    </source>
</evidence>
<dbReference type="InterPro" id="IPR009241">
    <property type="entry name" value="HigB-like"/>
</dbReference>
<name>A0A850TB96_9BACT</name>
<dbReference type="RefSeq" id="WP_178368366.1">
    <property type="nucleotide sequence ID" value="NZ_JACADJ010000143.1"/>
</dbReference>
<keyword evidence="2" id="KW-1185">Reference proteome</keyword>
<dbReference type="PANTHER" id="PTHR41791">
    <property type="entry name" value="SSL7039 PROTEIN"/>
    <property type="match status" value="1"/>
</dbReference>
<proteinExistence type="predicted"/>
<dbReference type="SUPFAM" id="SSF143011">
    <property type="entry name" value="RelE-like"/>
    <property type="match status" value="1"/>
</dbReference>
<organism evidence="1 2">
    <name type="scientific">Desulfobacter latus</name>
    <dbReference type="NCBI Taxonomy" id="2292"/>
    <lineage>
        <taxon>Bacteria</taxon>
        <taxon>Pseudomonadati</taxon>
        <taxon>Thermodesulfobacteriota</taxon>
        <taxon>Desulfobacteria</taxon>
        <taxon>Desulfobacterales</taxon>
        <taxon>Desulfobacteraceae</taxon>
        <taxon>Desulfobacter</taxon>
    </lineage>
</organism>
<dbReference type="NCBIfam" id="TIGR02683">
    <property type="entry name" value="upstrm_HI1419"/>
    <property type="match status" value="1"/>
</dbReference>
<evidence type="ECO:0000313" key="1">
    <source>
        <dbReference type="EMBL" id="NWH06922.1"/>
    </source>
</evidence>
<comment type="caution">
    <text evidence="1">The sequence shown here is derived from an EMBL/GenBank/DDBJ whole genome shotgun (WGS) entry which is preliminary data.</text>
</comment>
<gene>
    <name evidence="1" type="ORF">HXW94_18400</name>
</gene>
<dbReference type="Proteomes" id="UP000553343">
    <property type="component" value="Unassembled WGS sequence"/>
</dbReference>
<accession>A0A850TB96</accession>